<reference evidence="2" key="1">
    <citation type="submission" date="2020-01" db="EMBL/GenBank/DDBJ databases">
        <authorList>
            <person name="Mishra B."/>
        </authorList>
    </citation>
    <scope>NUCLEOTIDE SEQUENCE [LARGE SCALE GENOMIC DNA]</scope>
</reference>
<dbReference type="InterPro" id="IPR017451">
    <property type="entry name" value="F-box-assoc_interact_dom"/>
</dbReference>
<name>A0A6D2I7L5_9BRAS</name>
<dbReference type="SUPFAM" id="SSF81383">
    <property type="entry name" value="F-box domain"/>
    <property type="match status" value="1"/>
</dbReference>
<protein>
    <recommendedName>
        <fullName evidence="1">F-box domain-containing protein</fullName>
    </recommendedName>
</protein>
<accession>A0A6D2I7L5</accession>
<dbReference type="AlphaFoldDB" id="A0A6D2I7L5"/>
<dbReference type="EMBL" id="CACVBM020000721">
    <property type="protein sequence ID" value="CAA7022688.1"/>
    <property type="molecule type" value="Genomic_DNA"/>
</dbReference>
<evidence type="ECO:0000313" key="2">
    <source>
        <dbReference type="EMBL" id="CAA7022688.1"/>
    </source>
</evidence>
<evidence type="ECO:0000259" key="1">
    <source>
        <dbReference type="SMART" id="SM00256"/>
    </source>
</evidence>
<dbReference type="Pfam" id="PF08268">
    <property type="entry name" value="FBA_3"/>
    <property type="match status" value="1"/>
</dbReference>
<dbReference type="SMART" id="SM00256">
    <property type="entry name" value="FBOX"/>
    <property type="match status" value="1"/>
</dbReference>
<comment type="caution">
    <text evidence="2">The sequence shown here is derived from an EMBL/GenBank/DDBJ whole genome shotgun (WGS) entry which is preliminary data.</text>
</comment>
<dbReference type="OrthoDB" id="687122at2759"/>
<dbReference type="NCBIfam" id="TIGR01640">
    <property type="entry name" value="F_box_assoc_1"/>
    <property type="match status" value="1"/>
</dbReference>
<dbReference type="Pfam" id="PF00646">
    <property type="entry name" value="F-box"/>
    <property type="match status" value="1"/>
</dbReference>
<dbReference type="Proteomes" id="UP000467841">
    <property type="component" value="Unassembled WGS sequence"/>
</dbReference>
<sequence>MLKVPRREIMAGERSFDINIPLDITEEILKKLPAKSIARFRCVSKGWESMIIVDSIVTRSLTQPPRDPHFLFVEDSLIKPVERYMFHMDMSYKKTYVRLSAFYAYPHQIKNKEQQIIYHGDIFGDCTSSERNFAYVRGLIGWCSPPYGKFKIHNPTTNQSVSLPSTEYGSLRKTQPVFYLFGYDPWGDEYKVVCLTKHKTFCQVFTLGNQKKLWTTILCGIELHFPFGDPVCINGVVYYKANLEKQGFVLVSFDVRSEKFYLVQAPEKEQVDQLPDFTLVNYQGKLGCISRNKLNGNDVDMWVMENDEKQEWSKVTFVAMLQDLPKHITFEGVTHPGGEIILLHQIDRKKLTLDVYYYDPKQNSRRRVEIQTTITSSERISLTGFFIVSTVTDHVENIMRL</sequence>
<dbReference type="PANTHER" id="PTHR31111">
    <property type="entry name" value="BNAA05G37150D PROTEIN-RELATED"/>
    <property type="match status" value="1"/>
</dbReference>
<dbReference type="CDD" id="cd22157">
    <property type="entry name" value="F-box_AtFBW1-like"/>
    <property type="match status" value="1"/>
</dbReference>
<dbReference type="InterPro" id="IPR036047">
    <property type="entry name" value="F-box-like_dom_sf"/>
</dbReference>
<organism evidence="2 3">
    <name type="scientific">Microthlaspi erraticum</name>
    <dbReference type="NCBI Taxonomy" id="1685480"/>
    <lineage>
        <taxon>Eukaryota</taxon>
        <taxon>Viridiplantae</taxon>
        <taxon>Streptophyta</taxon>
        <taxon>Embryophyta</taxon>
        <taxon>Tracheophyta</taxon>
        <taxon>Spermatophyta</taxon>
        <taxon>Magnoliopsida</taxon>
        <taxon>eudicotyledons</taxon>
        <taxon>Gunneridae</taxon>
        <taxon>Pentapetalae</taxon>
        <taxon>rosids</taxon>
        <taxon>malvids</taxon>
        <taxon>Brassicales</taxon>
        <taxon>Brassicaceae</taxon>
        <taxon>Coluteocarpeae</taxon>
        <taxon>Microthlaspi</taxon>
    </lineage>
</organism>
<dbReference type="InterPro" id="IPR001810">
    <property type="entry name" value="F-box_dom"/>
</dbReference>
<keyword evidence="3" id="KW-1185">Reference proteome</keyword>
<evidence type="ECO:0000313" key="3">
    <source>
        <dbReference type="Proteomes" id="UP000467841"/>
    </source>
</evidence>
<dbReference type="PANTHER" id="PTHR31111:SF105">
    <property type="entry name" value="F-BOX DOMAIN-CONTAINING PROTEIN"/>
    <property type="match status" value="1"/>
</dbReference>
<dbReference type="InterPro" id="IPR013187">
    <property type="entry name" value="F-box-assoc_dom_typ3"/>
</dbReference>
<proteinExistence type="predicted"/>
<feature type="domain" description="F-box" evidence="1">
    <location>
        <begin position="20"/>
        <end position="60"/>
    </location>
</feature>
<gene>
    <name evidence="2" type="ORF">MERR_LOCUS9923</name>
</gene>